<evidence type="ECO:0000313" key="3">
    <source>
        <dbReference type="EMBL" id="CRZ01083.1"/>
    </source>
</evidence>
<dbReference type="AlphaFoldDB" id="A0A0H5QG98"/>
<accession>A0A0H5QG98</accession>
<dbReference type="PANTHER" id="PTHR32083:SF0">
    <property type="entry name" value="CILIA AND FLAGELLA-ASSOCIATED PROTEIN 58"/>
    <property type="match status" value="1"/>
</dbReference>
<dbReference type="GO" id="GO:0005856">
    <property type="term" value="C:cytoskeleton"/>
    <property type="evidence" value="ECO:0007669"/>
    <property type="project" value="TreeGrafter"/>
</dbReference>
<dbReference type="EMBL" id="HACM01000641">
    <property type="protein sequence ID" value="CRZ01083.1"/>
    <property type="molecule type" value="Transcribed_RNA"/>
</dbReference>
<reference evidence="3" key="1">
    <citation type="submission" date="2015-04" db="EMBL/GenBank/DDBJ databases">
        <title>The genome sequence of the plant pathogenic Rhizarian Plasmodiophora brassicae reveals insights in its biotrophic life cycle and the origin of chitin synthesis.</title>
        <authorList>
            <person name="Schwelm A."/>
            <person name="Fogelqvist J."/>
            <person name="Knaust A."/>
            <person name="Julke S."/>
            <person name="Lilja T."/>
            <person name="Dhandapani V."/>
            <person name="Bonilla-Rosso G."/>
            <person name="Karlsson M."/>
            <person name="Shevchenko A."/>
            <person name="Choi S.R."/>
            <person name="Kim H.G."/>
            <person name="Park J.Y."/>
            <person name="Lim Y.P."/>
            <person name="Ludwig-Muller J."/>
            <person name="Dixelius C."/>
        </authorList>
    </citation>
    <scope>NUCLEOTIDE SEQUENCE</scope>
    <source>
        <tissue evidence="3">Potato root galls</tissue>
    </source>
</reference>
<keyword evidence="1 2" id="KW-0175">Coiled coil</keyword>
<evidence type="ECO:0000256" key="2">
    <source>
        <dbReference type="SAM" id="Coils"/>
    </source>
</evidence>
<proteinExistence type="predicted"/>
<dbReference type="PANTHER" id="PTHR32083">
    <property type="entry name" value="CILIA AND FLAGELLA-ASSOCIATED PROTEIN 58-RELATED"/>
    <property type="match status" value="1"/>
</dbReference>
<protein>
    <recommendedName>
        <fullName evidence="4">Translin-associated factor X-interacting protein 1 N-terminal domain-containing protein</fullName>
    </recommendedName>
</protein>
<name>A0A0H5QG98_9EUKA</name>
<dbReference type="EMBL" id="HACM01000637">
    <property type="protein sequence ID" value="CRZ01079.1"/>
    <property type="molecule type" value="Transcribed_RNA"/>
</dbReference>
<evidence type="ECO:0008006" key="4">
    <source>
        <dbReference type="Google" id="ProtNLM"/>
    </source>
</evidence>
<feature type="coiled-coil region" evidence="2">
    <location>
        <begin position="174"/>
        <end position="201"/>
    </location>
</feature>
<evidence type="ECO:0000256" key="1">
    <source>
        <dbReference type="ARBA" id="ARBA00023054"/>
    </source>
</evidence>
<sequence>MTDVRPDQNPSRQRNWSDRLFVQAAAPTDDAISNEASQASSFEAMERDFKKVFEQLSADDSLKTFRMEYEKLHSALKKSHDNEKSLINKCRTLNADILQNAAKVHAALRLSQEDQNSIQLLKKEIDKAWKMVDAAHEKEKNAKKTTSMLKQEIANLSRLVDQGAGLSIGQENTVNELMAEKQKLTAEIAHLNSTLQTQTAQIEGFKKDADEFQMVQN</sequence>
<organism evidence="3">
    <name type="scientific">Spongospora subterranea</name>
    <dbReference type="NCBI Taxonomy" id="70186"/>
    <lineage>
        <taxon>Eukaryota</taxon>
        <taxon>Sar</taxon>
        <taxon>Rhizaria</taxon>
        <taxon>Endomyxa</taxon>
        <taxon>Phytomyxea</taxon>
        <taxon>Plasmodiophorida</taxon>
        <taxon>Plasmodiophoridae</taxon>
        <taxon>Spongospora</taxon>
    </lineage>
</organism>